<sequence length="363" mass="41842">MGKSENHGQNLVGQLKSIPSHIMALRIEDTPSNEEWAILGSHFTNVQSLEMDTGWNEDLNDKELPLHWQLERYKLGSASGEVIGTPHIRQGRVRHLILLLTSGRPLLKGERKADYITVREGPPEERKIEITFIPELVQTWTYNKYSGKQDPPLDEDNHPPTTINMRTLKIIENDAIDALCRMAIALPHLVANLTTLTIRSTHCQDFHFTNECMMQELLPQLSGLEMLRLSIGEIFENESRLPSLYTWLPPNLSTLRFRGPASLTKPPEWENWIKAFESETFLPYLRRLSFVLDLYYEPRENVTPGGRKRDEKKAPVHILHEARAACEPLYEAARKRGIMIEQLYDPWSDECATLRQVDGRWLC</sequence>
<reference evidence="1 2" key="1">
    <citation type="submission" date="2019-04" db="EMBL/GenBank/DDBJ databases">
        <title>Aspergillus burnettii sp. nov., novel species from soil in southeast Queensland.</title>
        <authorList>
            <person name="Gilchrist C.L.M."/>
            <person name="Pitt J.I."/>
            <person name="Lange L."/>
            <person name="Lacey H.J."/>
            <person name="Vuong D."/>
            <person name="Midgley D.J."/>
            <person name="Greenfield P."/>
            <person name="Bradbury M."/>
            <person name="Lacey E."/>
            <person name="Busk P.K."/>
            <person name="Pilgaard B."/>
            <person name="Chooi Y.H."/>
            <person name="Piggott A.M."/>
        </authorList>
    </citation>
    <scope>NUCLEOTIDE SEQUENCE [LARGE SCALE GENOMIC DNA]</scope>
    <source>
        <strain evidence="1 2">FRR 5400</strain>
    </source>
</reference>
<evidence type="ECO:0000313" key="2">
    <source>
        <dbReference type="Proteomes" id="UP000541154"/>
    </source>
</evidence>
<organism evidence="1 2">
    <name type="scientific">Petromyces alliaceus</name>
    <name type="common">Aspergillus alliaceus</name>
    <dbReference type="NCBI Taxonomy" id="209559"/>
    <lineage>
        <taxon>Eukaryota</taxon>
        <taxon>Fungi</taxon>
        <taxon>Dikarya</taxon>
        <taxon>Ascomycota</taxon>
        <taxon>Pezizomycotina</taxon>
        <taxon>Eurotiomycetes</taxon>
        <taxon>Eurotiomycetidae</taxon>
        <taxon>Eurotiales</taxon>
        <taxon>Aspergillaceae</taxon>
        <taxon>Aspergillus</taxon>
        <taxon>Aspergillus subgen. Circumdati</taxon>
    </lineage>
</organism>
<proteinExistence type="predicted"/>
<name>A0A8H5ZZ28_PETAA</name>
<gene>
    <name evidence="1" type="ORF">ETB97_006303</name>
</gene>
<dbReference type="EMBL" id="SPNV01000279">
    <property type="protein sequence ID" value="KAF5857059.1"/>
    <property type="molecule type" value="Genomic_DNA"/>
</dbReference>
<accession>A0A8H5ZZ28</accession>
<dbReference type="AlphaFoldDB" id="A0A8H5ZZ28"/>
<keyword evidence="2" id="KW-1185">Reference proteome</keyword>
<protein>
    <submittedName>
        <fullName evidence="1">Uncharacterized protein</fullName>
    </submittedName>
</protein>
<dbReference type="Proteomes" id="UP000541154">
    <property type="component" value="Unassembled WGS sequence"/>
</dbReference>
<evidence type="ECO:0000313" key="1">
    <source>
        <dbReference type="EMBL" id="KAF5857059.1"/>
    </source>
</evidence>
<comment type="caution">
    <text evidence="1">The sequence shown here is derived from an EMBL/GenBank/DDBJ whole genome shotgun (WGS) entry which is preliminary data.</text>
</comment>